<gene>
    <name evidence="5" type="ORF">ADFLV_1170</name>
</gene>
<evidence type="ECO:0000259" key="4">
    <source>
        <dbReference type="PROSITE" id="PS50975"/>
    </source>
</evidence>
<keyword evidence="3" id="KW-0547">Nucleotide-binding</keyword>
<dbReference type="PANTHER" id="PTHR23132:SF23">
    <property type="entry name" value="D-ALANINE--D-ALANINE LIGASE B"/>
    <property type="match status" value="1"/>
</dbReference>
<keyword evidence="6" id="KW-1185">Reference proteome</keyword>
<dbReference type="GO" id="GO:0046872">
    <property type="term" value="F:metal ion binding"/>
    <property type="evidence" value="ECO:0007669"/>
    <property type="project" value="InterPro"/>
</dbReference>
<evidence type="ECO:0000256" key="1">
    <source>
        <dbReference type="ARBA" id="ARBA00010871"/>
    </source>
</evidence>
<keyword evidence="2 5" id="KW-0436">Ligase</keyword>
<dbReference type="InterPro" id="IPR013815">
    <property type="entry name" value="ATP_grasp_subdomain_1"/>
</dbReference>
<keyword evidence="3" id="KW-0067">ATP-binding</keyword>
<dbReference type="GO" id="GO:0008716">
    <property type="term" value="F:D-alanine-D-alanine ligase activity"/>
    <property type="evidence" value="ECO:0007669"/>
    <property type="project" value="InterPro"/>
</dbReference>
<dbReference type="PROSITE" id="PS50975">
    <property type="entry name" value="ATP_GRASP"/>
    <property type="match status" value="1"/>
</dbReference>
<protein>
    <submittedName>
        <fullName evidence="5">D-alanine--D-alanine ligase</fullName>
    </submittedName>
</protein>
<evidence type="ECO:0000256" key="3">
    <source>
        <dbReference type="PROSITE-ProRule" id="PRU00409"/>
    </source>
</evidence>
<accession>A0AAE7BDP5</accession>
<dbReference type="Gene3D" id="3.30.1490.20">
    <property type="entry name" value="ATP-grasp fold, A domain"/>
    <property type="match status" value="1"/>
</dbReference>
<dbReference type="RefSeq" id="WP_129011082.1">
    <property type="nucleotide sequence ID" value="NZ_CP053835.1"/>
</dbReference>
<comment type="similarity">
    <text evidence="1">Belongs to the D-alanine--D-alanine ligase family.</text>
</comment>
<dbReference type="Gene3D" id="3.30.470.20">
    <property type="entry name" value="ATP-grasp fold, B domain"/>
    <property type="match status" value="1"/>
</dbReference>
<dbReference type="AlphaFoldDB" id="A0AAE7BDP5"/>
<organism evidence="5 6">
    <name type="scientific">Arcobacter defluvii</name>
    <dbReference type="NCBI Taxonomy" id="873191"/>
    <lineage>
        <taxon>Bacteria</taxon>
        <taxon>Pseudomonadati</taxon>
        <taxon>Campylobacterota</taxon>
        <taxon>Epsilonproteobacteria</taxon>
        <taxon>Campylobacterales</taxon>
        <taxon>Arcobacteraceae</taxon>
        <taxon>Arcobacter</taxon>
    </lineage>
</organism>
<dbReference type="InterPro" id="IPR011095">
    <property type="entry name" value="Dala_Dala_lig_C"/>
</dbReference>
<dbReference type="Proteomes" id="UP000503313">
    <property type="component" value="Chromosome"/>
</dbReference>
<reference evidence="5 6" key="1">
    <citation type="submission" date="2020-05" db="EMBL/GenBank/DDBJ databases">
        <title>Complete genome sequencing of Campylobacter and Arcobacter type strains.</title>
        <authorList>
            <person name="Miller W.G."/>
            <person name="Yee E."/>
        </authorList>
    </citation>
    <scope>NUCLEOTIDE SEQUENCE [LARGE SCALE GENOMIC DNA]</scope>
    <source>
        <strain evidence="5 6">LMG 25694</strain>
    </source>
</reference>
<evidence type="ECO:0000313" key="6">
    <source>
        <dbReference type="Proteomes" id="UP000503313"/>
    </source>
</evidence>
<feature type="domain" description="ATP-grasp" evidence="4">
    <location>
        <begin position="127"/>
        <end position="333"/>
    </location>
</feature>
<name>A0AAE7BDP5_9BACT</name>
<dbReference type="GO" id="GO:0005524">
    <property type="term" value="F:ATP binding"/>
    <property type="evidence" value="ECO:0007669"/>
    <property type="project" value="UniProtKB-UniRule"/>
</dbReference>
<evidence type="ECO:0000256" key="2">
    <source>
        <dbReference type="ARBA" id="ARBA00022598"/>
    </source>
</evidence>
<dbReference type="EMBL" id="CP053835">
    <property type="protein sequence ID" value="QKF77203.1"/>
    <property type="molecule type" value="Genomic_DNA"/>
</dbReference>
<proteinExistence type="inferred from homology"/>
<dbReference type="InterPro" id="IPR011761">
    <property type="entry name" value="ATP-grasp"/>
</dbReference>
<dbReference type="PANTHER" id="PTHR23132">
    <property type="entry name" value="D-ALANINE--D-ALANINE LIGASE"/>
    <property type="match status" value="1"/>
</dbReference>
<dbReference type="KEGG" id="adz:ADFLV_1170"/>
<sequence>MIIQNNTLSDQEVFIIKPFSKINKYIEIVTTPNSLTKTDMKDDLNVELILEILSKNYEKVLVTTIKNEDDLKTLITKKPDLVFSRIKYFNFKKEKIWFSDYLKKHNINYISSNKNAFENEYDKNLAKQIVQKENINTANFFTTQPNEHEIESLLPVTFPLFLKPEKKNNPEDINAQSVVFDFKKYQAKVLDIYNNQKSRTLVENYLSGKEYSVSILENKSKNILMILPVEIIACKNKNGHKILDFDARKSNLEEIIAITDKKIRKEVSSIAINSFRALGGKGIGKIDIKMSFNGIFHFLAADFMPSLDEGYFYKAFFINENMSYEEMILKIVDTNLSTPKEIEF</sequence>
<dbReference type="Pfam" id="PF07478">
    <property type="entry name" value="Dala_Dala_lig_C"/>
    <property type="match status" value="1"/>
</dbReference>
<evidence type="ECO:0000313" key="5">
    <source>
        <dbReference type="EMBL" id="QKF77203.1"/>
    </source>
</evidence>
<dbReference type="SUPFAM" id="SSF56059">
    <property type="entry name" value="Glutathione synthetase ATP-binding domain-like"/>
    <property type="match status" value="1"/>
</dbReference>